<evidence type="ECO:0000313" key="2">
    <source>
        <dbReference type="EMBL" id="KAK7256430.1"/>
    </source>
</evidence>
<keyword evidence="3" id="KW-1185">Reference proteome</keyword>
<gene>
    <name evidence="2" type="ORF">RIF29_29876</name>
</gene>
<dbReference type="AlphaFoldDB" id="A0AAN9EHG4"/>
<accession>A0AAN9EHG4</accession>
<keyword evidence="1" id="KW-0812">Transmembrane</keyword>
<keyword evidence="1" id="KW-0472">Membrane</keyword>
<comment type="caution">
    <text evidence="2">The sequence shown here is derived from an EMBL/GenBank/DDBJ whole genome shotgun (WGS) entry which is preliminary data.</text>
</comment>
<dbReference type="Proteomes" id="UP001372338">
    <property type="component" value="Unassembled WGS sequence"/>
</dbReference>
<dbReference type="EMBL" id="JAYWIO010000006">
    <property type="protein sequence ID" value="KAK7256430.1"/>
    <property type="molecule type" value="Genomic_DNA"/>
</dbReference>
<evidence type="ECO:0000313" key="3">
    <source>
        <dbReference type="Proteomes" id="UP001372338"/>
    </source>
</evidence>
<evidence type="ECO:0000256" key="1">
    <source>
        <dbReference type="SAM" id="Phobius"/>
    </source>
</evidence>
<name>A0AAN9EHG4_CROPI</name>
<proteinExistence type="predicted"/>
<keyword evidence="1" id="KW-1133">Transmembrane helix</keyword>
<organism evidence="2 3">
    <name type="scientific">Crotalaria pallida</name>
    <name type="common">Smooth rattlebox</name>
    <name type="synonym">Crotalaria striata</name>
    <dbReference type="NCBI Taxonomy" id="3830"/>
    <lineage>
        <taxon>Eukaryota</taxon>
        <taxon>Viridiplantae</taxon>
        <taxon>Streptophyta</taxon>
        <taxon>Embryophyta</taxon>
        <taxon>Tracheophyta</taxon>
        <taxon>Spermatophyta</taxon>
        <taxon>Magnoliopsida</taxon>
        <taxon>eudicotyledons</taxon>
        <taxon>Gunneridae</taxon>
        <taxon>Pentapetalae</taxon>
        <taxon>rosids</taxon>
        <taxon>fabids</taxon>
        <taxon>Fabales</taxon>
        <taxon>Fabaceae</taxon>
        <taxon>Papilionoideae</taxon>
        <taxon>50 kb inversion clade</taxon>
        <taxon>genistoids sensu lato</taxon>
        <taxon>core genistoids</taxon>
        <taxon>Crotalarieae</taxon>
        <taxon>Crotalaria</taxon>
    </lineage>
</organism>
<protein>
    <submittedName>
        <fullName evidence="2">Uncharacterized protein</fullName>
    </submittedName>
</protein>
<reference evidence="2 3" key="1">
    <citation type="submission" date="2024-01" db="EMBL/GenBank/DDBJ databases">
        <title>The genomes of 5 underutilized Papilionoideae crops provide insights into root nodulation and disease resistanc.</title>
        <authorList>
            <person name="Yuan L."/>
        </authorList>
    </citation>
    <scope>NUCLEOTIDE SEQUENCE [LARGE SCALE GENOMIC DNA]</scope>
    <source>
        <strain evidence="2">ZHUSHIDOU_FW_LH</strain>
        <tissue evidence="2">Leaf</tissue>
    </source>
</reference>
<feature type="transmembrane region" description="Helical" evidence="1">
    <location>
        <begin position="34"/>
        <end position="59"/>
    </location>
</feature>
<sequence length="88" mass="9527">MPTAAGIEPLTSCLRNPAIYQLVDGLFLSPNPSFFLSPCASAFNALILSLLLPSFFFFFSLPLITFPQHLSPGFSIIPCSILSPPESH</sequence>